<dbReference type="Gramene" id="AUR62018659-RA">
    <property type="protein sequence ID" value="AUR62018659-RA:cds"/>
    <property type="gene ID" value="AUR62018659"/>
</dbReference>
<accession>A0A803LTW5</accession>
<dbReference type="GO" id="GO:0005789">
    <property type="term" value="C:endoplasmic reticulum membrane"/>
    <property type="evidence" value="ECO:0007669"/>
    <property type="project" value="TreeGrafter"/>
</dbReference>
<organism evidence="2 3">
    <name type="scientific">Chenopodium quinoa</name>
    <name type="common">Quinoa</name>
    <dbReference type="NCBI Taxonomy" id="63459"/>
    <lineage>
        <taxon>Eukaryota</taxon>
        <taxon>Viridiplantae</taxon>
        <taxon>Streptophyta</taxon>
        <taxon>Embryophyta</taxon>
        <taxon>Tracheophyta</taxon>
        <taxon>Spermatophyta</taxon>
        <taxon>Magnoliopsida</taxon>
        <taxon>eudicotyledons</taxon>
        <taxon>Gunneridae</taxon>
        <taxon>Pentapetalae</taxon>
        <taxon>Caryophyllales</taxon>
        <taxon>Chenopodiaceae</taxon>
        <taxon>Chenopodioideae</taxon>
        <taxon>Atripliceae</taxon>
        <taxon>Chenopodium</taxon>
    </lineage>
</organism>
<dbReference type="GO" id="GO:0016788">
    <property type="term" value="F:hydrolase activity, acting on ester bonds"/>
    <property type="evidence" value="ECO:0007669"/>
    <property type="project" value="TreeGrafter"/>
</dbReference>
<comment type="subcellular location">
    <subcellularLocation>
        <location evidence="1">Golgi apparatus membrane</location>
        <topology evidence="1">Multi-pass membrane protein</topology>
    </subcellularLocation>
</comment>
<dbReference type="Proteomes" id="UP000596660">
    <property type="component" value="Unplaced"/>
</dbReference>
<keyword evidence="1" id="KW-1133">Transmembrane helix</keyword>
<keyword evidence="3" id="KW-1185">Reference proteome</keyword>
<sequence length="344" mass="39321">MALFVGSVFLFASLLFLSRDILAISGDCDPIYKICVEQCQKSGCIQNKCFNNCGVSPDNKPAKGPWYLQEPLYLRWKEWDCRSDCRYHCMLSREEERAKLGDKPIKYHNKWPFHRVFGIQEPVSVALSLLNLGLIFHGWVSFFILLYYKLPLKPNGKCYYEYTGLWLVYAILSMNSWFWSAVFHGRYVELTENLYYSSRVALLGFSLIISIIRSLDVTVEAARVMVAAPLIAFVTTHILFINLVELDYAPALMVVMVVIATAQLLFWAICAIRSHQPSRWKLLVVVVGGGVSLLLEIIDFSPYKGFIDAHAFWKAISVPLTYILWSFVCDDAEFTTSTLIKKAK</sequence>
<comment type="function">
    <text evidence="1">Involved in the lipid remodeling steps of GPI-anchor maturation.</text>
</comment>
<comment type="caution">
    <text evidence="1">Lacks conserved residue(s) required for the propagation of feature annotation.</text>
</comment>
<dbReference type="GO" id="GO:0000139">
    <property type="term" value="C:Golgi membrane"/>
    <property type="evidence" value="ECO:0007669"/>
    <property type="project" value="UniProtKB-SubCell"/>
</dbReference>
<evidence type="ECO:0000313" key="2">
    <source>
        <dbReference type="EnsemblPlants" id="AUR62018659-RA:cds"/>
    </source>
</evidence>
<dbReference type="GO" id="GO:0006506">
    <property type="term" value="P:GPI anchor biosynthetic process"/>
    <property type="evidence" value="ECO:0007669"/>
    <property type="project" value="UniProtKB-KW"/>
</dbReference>
<feature type="transmembrane region" description="Helical" evidence="1">
    <location>
        <begin position="250"/>
        <end position="270"/>
    </location>
</feature>
<reference evidence="2" key="2">
    <citation type="submission" date="2021-03" db="UniProtKB">
        <authorList>
            <consortium name="EnsemblPlants"/>
        </authorList>
    </citation>
    <scope>IDENTIFICATION</scope>
</reference>
<dbReference type="EnsemblPlants" id="AUR62018659-RA">
    <property type="protein sequence ID" value="AUR62018659-RA:cds"/>
    <property type="gene ID" value="AUR62018659"/>
</dbReference>
<keyword evidence="1" id="KW-0812">Transmembrane</keyword>
<reference evidence="2" key="1">
    <citation type="journal article" date="2017" name="Nature">
        <title>The genome of Chenopodium quinoa.</title>
        <authorList>
            <person name="Jarvis D.E."/>
            <person name="Ho Y.S."/>
            <person name="Lightfoot D.J."/>
            <person name="Schmoeckel S.M."/>
            <person name="Li B."/>
            <person name="Borm T.J.A."/>
            <person name="Ohyanagi H."/>
            <person name="Mineta K."/>
            <person name="Michell C.T."/>
            <person name="Saber N."/>
            <person name="Kharbatia N.M."/>
            <person name="Rupper R.R."/>
            <person name="Sharp A.R."/>
            <person name="Dally N."/>
            <person name="Boughton B.A."/>
            <person name="Woo Y.H."/>
            <person name="Gao G."/>
            <person name="Schijlen E.G.W.M."/>
            <person name="Guo X."/>
            <person name="Momin A.A."/>
            <person name="Negrao S."/>
            <person name="Al-Babili S."/>
            <person name="Gehring C."/>
            <person name="Roessner U."/>
            <person name="Jung C."/>
            <person name="Murphy K."/>
            <person name="Arold S.T."/>
            <person name="Gojobori T."/>
            <person name="van der Linden C.G."/>
            <person name="van Loo E.N."/>
            <person name="Jellen E.N."/>
            <person name="Maughan P.J."/>
            <person name="Tester M."/>
        </authorList>
    </citation>
    <scope>NUCLEOTIDE SEQUENCE [LARGE SCALE GENOMIC DNA]</scope>
    <source>
        <strain evidence="2">cv. PI 614886</strain>
    </source>
</reference>
<dbReference type="PANTHER" id="PTHR13148">
    <property type="entry name" value="PER1-RELATED"/>
    <property type="match status" value="1"/>
</dbReference>
<proteinExistence type="inferred from homology"/>
<keyword evidence="1" id="KW-0472">Membrane</keyword>
<keyword evidence="1" id="KW-0333">Golgi apparatus</keyword>
<feature type="transmembrane region" description="Helical" evidence="1">
    <location>
        <begin position="125"/>
        <end position="147"/>
    </location>
</feature>
<feature type="transmembrane region" description="Helical" evidence="1">
    <location>
        <begin position="224"/>
        <end position="244"/>
    </location>
</feature>
<evidence type="ECO:0000313" key="3">
    <source>
        <dbReference type="Proteomes" id="UP000596660"/>
    </source>
</evidence>
<feature type="chain" id="PRO_5031587833" description="Post-GPI attachment to proteins factor 3" evidence="1">
    <location>
        <begin position="24"/>
        <end position="344"/>
    </location>
</feature>
<evidence type="ECO:0000256" key="1">
    <source>
        <dbReference type="RuleBase" id="RU365066"/>
    </source>
</evidence>
<feature type="transmembrane region" description="Helical" evidence="1">
    <location>
        <begin position="282"/>
        <end position="303"/>
    </location>
</feature>
<keyword evidence="1" id="KW-0732">Signal</keyword>
<feature type="signal peptide" evidence="1">
    <location>
        <begin position="1"/>
        <end position="23"/>
    </location>
</feature>
<dbReference type="AlphaFoldDB" id="A0A803LTW5"/>
<feature type="transmembrane region" description="Helical" evidence="1">
    <location>
        <begin position="159"/>
        <end position="182"/>
    </location>
</feature>
<feature type="transmembrane region" description="Helical" evidence="1">
    <location>
        <begin position="194"/>
        <end position="212"/>
    </location>
</feature>
<keyword evidence="1" id="KW-0337">GPI-anchor biosynthesis</keyword>
<dbReference type="PANTHER" id="PTHR13148:SF20">
    <property type="entry name" value="POST-GPI ATTACHMENT TO PROTEINS FACTOR 3"/>
    <property type="match status" value="1"/>
</dbReference>
<protein>
    <recommendedName>
        <fullName evidence="1">Post-GPI attachment to proteins factor 3</fullName>
    </recommendedName>
</protein>
<comment type="similarity">
    <text evidence="1">Belongs to the PGAP3 family.</text>
</comment>
<dbReference type="InterPro" id="IPR007217">
    <property type="entry name" value="Per1-like"/>
</dbReference>
<name>A0A803LTW5_CHEQI</name>
<dbReference type="Pfam" id="PF04080">
    <property type="entry name" value="Per1"/>
    <property type="match status" value="1"/>
</dbReference>